<dbReference type="PANTHER" id="PTHR21240:SF28">
    <property type="entry name" value="ISO-OROTATE DECARBOXYLASE (EUROFUNG)"/>
    <property type="match status" value="1"/>
</dbReference>
<dbReference type="RefSeq" id="WP_242987355.1">
    <property type="nucleotide sequence ID" value="NZ_QPJT01000002.1"/>
</dbReference>
<dbReference type="InterPro" id="IPR032465">
    <property type="entry name" value="ACMSD"/>
</dbReference>
<dbReference type="GO" id="GO:0019748">
    <property type="term" value="P:secondary metabolic process"/>
    <property type="evidence" value="ECO:0007669"/>
    <property type="project" value="TreeGrafter"/>
</dbReference>
<dbReference type="Proteomes" id="UP000253034">
    <property type="component" value="Unassembled WGS sequence"/>
</dbReference>
<dbReference type="GO" id="GO:0005737">
    <property type="term" value="C:cytoplasm"/>
    <property type="evidence" value="ECO:0007669"/>
    <property type="project" value="TreeGrafter"/>
</dbReference>
<evidence type="ECO:0000256" key="1">
    <source>
        <dbReference type="ARBA" id="ARBA00023239"/>
    </source>
</evidence>
<feature type="domain" description="Amidohydrolase-related" evidence="2">
    <location>
        <begin position="82"/>
        <end position="309"/>
    </location>
</feature>
<dbReference type="GO" id="GO:0016831">
    <property type="term" value="F:carboxy-lyase activity"/>
    <property type="evidence" value="ECO:0007669"/>
    <property type="project" value="InterPro"/>
</dbReference>
<dbReference type="SUPFAM" id="SSF51556">
    <property type="entry name" value="Metallo-dependent hydrolases"/>
    <property type="match status" value="1"/>
</dbReference>
<dbReference type="EMBL" id="QPJT01000002">
    <property type="protein sequence ID" value="RCX19942.1"/>
    <property type="molecule type" value="Genomic_DNA"/>
</dbReference>
<proteinExistence type="predicted"/>
<evidence type="ECO:0000259" key="2">
    <source>
        <dbReference type="Pfam" id="PF04909"/>
    </source>
</evidence>
<dbReference type="InterPro" id="IPR006680">
    <property type="entry name" value="Amidohydro-rel"/>
</dbReference>
<organism evidence="3 4">
    <name type="scientific">Anaerobacterium chartisolvens</name>
    <dbReference type="NCBI Taxonomy" id="1297424"/>
    <lineage>
        <taxon>Bacteria</taxon>
        <taxon>Bacillati</taxon>
        <taxon>Bacillota</taxon>
        <taxon>Clostridia</taxon>
        <taxon>Eubacteriales</taxon>
        <taxon>Oscillospiraceae</taxon>
        <taxon>Anaerobacterium</taxon>
    </lineage>
</organism>
<accession>A0A369BEG4</accession>
<keyword evidence="4" id="KW-1185">Reference proteome</keyword>
<reference evidence="3 4" key="1">
    <citation type="submission" date="2018-07" db="EMBL/GenBank/DDBJ databases">
        <title>Genomic Encyclopedia of Type Strains, Phase IV (KMG-IV): sequencing the most valuable type-strain genomes for metagenomic binning, comparative biology and taxonomic classification.</title>
        <authorList>
            <person name="Goeker M."/>
        </authorList>
    </citation>
    <scope>NUCLEOTIDE SEQUENCE [LARGE SCALE GENOMIC DNA]</scope>
    <source>
        <strain evidence="3 4">DSM 27016</strain>
    </source>
</reference>
<dbReference type="InterPro" id="IPR018228">
    <property type="entry name" value="DNase_TatD-rel_CS"/>
</dbReference>
<dbReference type="PROSITE" id="PS01137">
    <property type="entry name" value="TATD_1"/>
    <property type="match status" value="1"/>
</dbReference>
<evidence type="ECO:0000313" key="4">
    <source>
        <dbReference type="Proteomes" id="UP000253034"/>
    </source>
</evidence>
<comment type="caution">
    <text evidence="3">The sequence shown here is derived from an EMBL/GenBank/DDBJ whole genome shotgun (WGS) entry which is preliminary data.</text>
</comment>
<dbReference type="GO" id="GO:0016787">
    <property type="term" value="F:hydrolase activity"/>
    <property type="evidence" value="ECO:0007669"/>
    <property type="project" value="InterPro"/>
</dbReference>
<gene>
    <name evidence="3" type="ORF">DFR58_10211</name>
</gene>
<name>A0A369BEG4_9FIRM</name>
<keyword evidence="1" id="KW-0456">Lyase</keyword>
<dbReference type="InterPro" id="IPR032466">
    <property type="entry name" value="Metal_Hydrolase"/>
</dbReference>
<sequence length="314" mass="36501">MNLGFKLIDSHVHFDVKDYDISGIEKRYVDSYGKEKWLKLQAKNRYQKEKWLQAWGFPEREPAGDISEACNKWIAEIEKHNIERLVFVTGGGNELLSTIVQRQPEKFIGYAHHNPFDRDASQKLEEAVLRQGLRGYKIIAPALDGRMDDQSLNAVWRVAERHQIPVLIHFGILGGAGGVASHVNINPMIMHDVARAYPDIPFIIPHFGCGYPQELLWLSWVCPNIYVDTSGSNQWVRWMPYPLTVKDLFRKYYETIGPGRIIFGTDSEWFPRGFVKRYYDEQIRDCVELGMSREEIRMIFKDNIAGLLKLEERR</sequence>
<protein>
    <recommendedName>
        <fullName evidence="2">Amidohydrolase-related domain-containing protein</fullName>
    </recommendedName>
</protein>
<dbReference type="PANTHER" id="PTHR21240">
    <property type="entry name" value="2-AMINO-3-CARBOXYLMUCONATE-6-SEMIALDEHYDE DECARBOXYLASE"/>
    <property type="match status" value="1"/>
</dbReference>
<dbReference type="CDD" id="cd01292">
    <property type="entry name" value="metallo-dependent_hydrolases"/>
    <property type="match status" value="1"/>
</dbReference>
<dbReference type="AlphaFoldDB" id="A0A369BEG4"/>
<dbReference type="Gene3D" id="3.20.20.140">
    <property type="entry name" value="Metal-dependent hydrolases"/>
    <property type="match status" value="1"/>
</dbReference>
<evidence type="ECO:0000313" key="3">
    <source>
        <dbReference type="EMBL" id="RCX19942.1"/>
    </source>
</evidence>
<dbReference type="Pfam" id="PF04909">
    <property type="entry name" value="Amidohydro_2"/>
    <property type="match status" value="1"/>
</dbReference>